<organism evidence="6 8">
    <name type="scientific">Cercospora beticola</name>
    <name type="common">Sugarbeet leaf spot fungus</name>
    <dbReference type="NCBI Taxonomy" id="122368"/>
    <lineage>
        <taxon>Eukaryota</taxon>
        <taxon>Fungi</taxon>
        <taxon>Dikarya</taxon>
        <taxon>Ascomycota</taxon>
        <taxon>Pezizomycotina</taxon>
        <taxon>Dothideomycetes</taxon>
        <taxon>Dothideomycetidae</taxon>
        <taxon>Mycosphaerellales</taxon>
        <taxon>Mycosphaerellaceae</taxon>
        <taxon>Cercospora</taxon>
    </lineage>
</organism>
<sequence length="660" mass="75255">MQDGMNNDLMDVPSQMCSGFDCSAFVRADTPALSTFTKDVMAPFMNESLPTEPTKQQSKQNDYSQFSSNGYEVPQDRCYRDPSNRKIRVLTIGAGISGILMAYQIQKQCENVEHVIYEKNENIGGTWLENRYPRAGCDIPSHAYTYQFALNPEWPRYFSFAAEIWSYLDKVCEAFDLRKYMNFHTEVVGCFWQEETGEWLVKLREHRPGMEPREFEDRCHMLMYGAGVLNNFKWPEIPGLQDTFKGRIVHTARWPKDWTEEDWKNERVAILGSGASSIQTVPGMQPHTKHLDVFVRTGVYFGVLAGNSGSQAKTYSSEEKDAFRLDPDSLVAHAKEIEDQVNGMWGGFYSGSMGQKMGSMFFKKRMAEHIKDERLLKGFIPTYGLGCRRITPGDVYMDAVQQNNVDVHFTPVVRCTEDGVIGGDGVERKVDSIVCATGFDVSYRPRFPVIGKNGIDLRDQWKVCPEAYLGLAIPNMPNFVTFIGPSWPIENGSVMAPLHSVSEYALQLISKMQNENVRSFAPRQDVTDKFNEHVQEWVKHTVWKDDCRSWYKNNETGRVNAIWPGSSLHYQQVIEKPRYEDFQIDYFDSNPWAHLGMGWTIEDRLGPKKADVSPYLCKENIDPRWFAAIGGDVNALSKEKASAKPAKDDCQTCERKAVAF</sequence>
<keyword evidence="2" id="KW-0285">Flavoprotein</keyword>
<keyword evidence="9" id="KW-1185">Reference proteome</keyword>
<gene>
    <name evidence="6" type="ORF">CB0940_02993</name>
    <name evidence="7" type="ORF">RHO25_004775</name>
</gene>
<dbReference type="Pfam" id="PF00743">
    <property type="entry name" value="FMO-like"/>
    <property type="match status" value="1"/>
</dbReference>
<evidence type="ECO:0000256" key="2">
    <source>
        <dbReference type="ARBA" id="ARBA00022630"/>
    </source>
</evidence>
<keyword evidence="3" id="KW-0274">FAD</keyword>
<dbReference type="InterPro" id="IPR036188">
    <property type="entry name" value="FAD/NAD-bd_sf"/>
</dbReference>
<comment type="similarity">
    <text evidence="1">Belongs to the FAD-binding monooxygenase family.</text>
</comment>
<dbReference type="OrthoDB" id="74360at2759"/>
<accession>A0A2G5I500</accession>
<dbReference type="Gene3D" id="3.50.50.60">
    <property type="entry name" value="FAD/NAD(P)-binding domain"/>
    <property type="match status" value="2"/>
</dbReference>
<dbReference type="GO" id="GO:0050660">
    <property type="term" value="F:flavin adenine dinucleotide binding"/>
    <property type="evidence" value="ECO:0007669"/>
    <property type="project" value="InterPro"/>
</dbReference>
<evidence type="ECO:0000313" key="7">
    <source>
        <dbReference type="EMBL" id="WPB00156.1"/>
    </source>
</evidence>
<dbReference type="EMBL" id="CP134186">
    <property type="protein sequence ID" value="WPB00156.1"/>
    <property type="molecule type" value="Genomic_DNA"/>
</dbReference>
<dbReference type="GO" id="GO:0050661">
    <property type="term" value="F:NADP binding"/>
    <property type="evidence" value="ECO:0007669"/>
    <property type="project" value="InterPro"/>
</dbReference>
<dbReference type="PANTHER" id="PTHR42877">
    <property type="entry name" value="L-ORNITHINE N(5)-MONOOXYGENASE-RELATED"/>
    <property type="match status" value="1"/>
</dbReference>
<protein>
    <submittedName>
        <fullName evidence="6">Putative sterigmatocystin biosynthesis monooxygenase stcW</fullName>
    </submittedName>
</protein>
<evidence type="ECO:0000256" key="1">
    <source>
        <dbReference type="ARBA" id="ARBA00010139"/>
    </source>
</evidence>
<dbReference type="GO" id="GO:0004499">
    <property type="term" value="F:N,N-dimethylaniline monooxygenase activity"/>
    <property type="evidence" value="ECO:0007669"/>
    <property type="project" value="InterPro"/>
</dbReference>
<dbReference type="InterPro" id="IPR020946">
    <property type="entry name" value="Flavin_mOase-like"/>
</dbReference>
<evidence type="ECO:0000256" key="4">
    <source>
        <dbReference type="ARBA" id="ARBA00023002"/>
    </source>
</evidence>
<evidence type="ECO:0000313" key="8">
    <source>
        <dbReference type="Proteomes" id="UP000230605"/>
    </source>
</evidence>
<evidence type="ECO:0000313" key="9">
    <source>
        <dbReference type="Proteomes" id="UP001302367"/>
    </source>
</evidence>
<evidence type="ECO:0000313" key="6">
    <source>
        <dbReference type="EMBL" id="PIA99572.1"/>
    </source>
</evidence>
<keyword evidence="4" id="KW-0560">Oxidoreductase</keyword>
<dbReference type="AlphaFoldDB" id="A0A2G5I500"/>
<keyword evidence="6" id="KW-0503">Monooxygenase</keyword>
<proteinExistence type="inferred from homology"/>
<evidence type="ECO:0000256" key="3">
    <source>
        <dbReference type="ARBA" id="ARBA00022827"/>
    </source>
</evidence>
<evidence type="ECO:0000256" key="5">
    <source>
        <dbReference type="SAM" id="MobiDB-lite"/>
    </source>
</evidence>
<dbReference type="EMBL" id="LKMD01000101">
    <property type="protein sequence ID" value="PIA99572.1"/>
    <property type="molecule type" value="Genomic_DNA"/>
</dbReference>
<dbReference type="SUPFAM" id="SSF51905">
    <property type="entry name" value="FAD/NAD(P)-binding domain"/>
    <property type="match status" value="1"/>
</dbReference>
<dbReference type="InterPro" id="IPR051209">
    <property type="entry name" value="FAD-bind_Monooxygenase_sf"/>
</dbReference>
<dbReference type="Proteomes" id="UP001302367">
    <property type="component" value="Chromosome 3"/>
</dbReference>
<name>A0A2G5I500_CERBT</name>
<reference evidence="7 9" key="2">
    <citation type="submission" date="2023-09" db="EMBL/GenBank/DDBJ databases">
        <title>Complete-Gapless Cercospora beticola genome.</title>
        <authorList>
            <person name="Wyatt N.A."/>
            <person name="Spanner R.E."/>
            <person name="Bolton M.D."/>
        </authorList>
    </citation>
    <scope>NUCLEOTIDE SEQUENCE [LARGE SCALE GENOMIC DNA]</scope>
    <source>
        <strain evidence="7">Cb09-40</strain>
    </source>
</reference>
<reference evidence="6 8" key="1">
    <citation type="submission" date="2015-10" db="EMBL/GenBank/DDBJ databases">
        <title>The cercosporin biosynthetic gene cluster was horizontally transferred to several fungal lineages and shown to be expanded in Cercospora beticola based on microsynteny with recipient genomes.</title>
        <authorList>
            <person name="De Jonge R."/>
            <person name="Ebert M.K."/>
            <person name="Suttle J.C."/>
            <person name="Jurick Ii W.M."/>
            <person name="Secor G.A."/>
            <person name="Thomma B.P."/>
            <person name="Van De Peer Y."/>
            <person name="Bolton M.D."/>
        </authorList>
    </citation>
    <scope>NUCLEOTIDE SEQUENCE [LARGE SCALE GENOMIC DNA]</scope>
    <source>
        <strain evidence="6 8">09-40</strain>
    </source>
</reference>
<dbReference type="Proteomes" id="UP000230605">
    <property type="component" value="Chromosome 3"/>
</dbReference>
<feature type="compositionally biased region" description="Polar residues" evidence="5">
    <location>
        <begin position="48"/>
        <end position="70"/>
    </location>
</feature>
<feature type="region of interest" description="Disordered" evidence="5">
    <location>
        <begin position="47"/>
        <end position="75"/>
    </location>
</feature>
<dbReference type="PANTHER" id="PTHR42877:SF1">
    <property type="entry name" value="FAD-BINDING MONOOXYGENASE STCW"/>
    <property type="match status" value="1"/>
</dbReference>